<organism evidence="12 13">
    <name type="scientific">Engystomops pustulosus</name>
    <name type="common">Tungara frog</name>
    <name type="synonym">Physalaemus pustulosus</name>
    <dbReference type="NCBI Taxonomy" id="76066"/>
    <lineage>
        <taxon>Eukaryota</taxon>
        <taxon>Metazoa</taxon>
        <taxon>Chordata</taxon>
        <taxon>Craniata</taxon>
        <taxon>Vertebrata</taxon>
        <taxon>Euteleostomi</taxon>
        <taxon>Amphibia</taxon>
        <taxon>Batrachia</taxon>
        <taxon>Anura</taxon>
        <taxon>Neobatrachia</taxon>
        <taxon>Hyloidea</taxon>
        <taxon>Leptodactylidae</taxon>
        <taxon>Leiuperinae</taxon>
        <taxon>Engystomops</taxon>
    </lineage>
</organism>
<reference evidence="12" key="1">
    <citation type="thesis" date="2020" institute="ProQuest LLC" country="789 East Eisenhower Parkway, Ann Arbor, MI, USA">
        <title>Comparative Genomics and Chromosome Evolution.</title>
        <authorList>
            <person name="Mudd A.B."/>
        </authorList>
    </citation>
    <scope>NUCLEOTIDE SEQUENCE</scope>
    <source>
        <strain evidence="12">237g6f4</strain>
        <tissue evidence="12">Blood</tissue>
    </source>
</reference>
<dbReference type="InterPro" id="IPR000276">
    <property type="entry name" value="GPCR_Rhodpsn"/>
</dbReference>
<evidence type="ECO:0000256" key="5">
    <source>
        <dbReference type="ARBA" id="ARBA00022989"/>
    </source>
</evidence>
<dbReference type="AlphaFoldDB" id="A0AAV6ZZ24"/>
<feature type="domain" description="G-protein coupled receptors family 1 profile" evidence="11">
    <location>
        <begin position="40"/>
        <end position="290"/>
    </location>
</feature>
<keyword evidence="9" id="KW-0807">Transducer</keyword>
<feature type="transmembrane region" description="Helical" evidence="10">
    <location>
        <begin position="238"/>
        <end position="261"/>
    </location>
</feature>
<dbReference type="PRINTS" id="PR00245">
    <property type="entry name" value="OLFACTORYR"/>
</dbReference>
<accession>A0AAV6ZZ24</accession>
<sequence length="314" mass="35478">MNSSQTAVKYFIIKGISDVPEMQVPIFILVLAIYLITLGGNLTILLLICLDHHLHNPMYFFLGNLSVVDICCSTITLHRILLSFLTGNKTISVTECMIQTYMFGSLAGHELFILTVMSFDRYVAVCKPLNYRMTMNQRVCGFLASFCWVLGFAQTISLVGILSSYECYTSIEIDHFFCDIVPMMKMTCSDTSVLEKLFFIQGLFLLTIAPFVLTFVPYIFIIVAILKIHTSSGRRKAFYTCSSHLAVVVLLYTTLANQYLAPNSISSLSLKKLFALFNTAVVPMLNPLIYSLKNKDVKEAMRRKFFNPCRHGSF</sequence>
<evidence type="ECO:0000256" key="7">
    <source>
        <dbReference type="ARBA" id="ARBA00023136"/>
    </source>
</evidence>
<dbReference type="PRINTS" id="PR00237">
    <property type="entry name" value="GPCRRHODOPSN"/>
</dbReference>
<proteinExistence type="predicted"/>
<gene>
    <name evidence="12" type="ORF">GDO81_003081</name>
</gene>
<keyword evidence="6" id="KW-0297">G-protein coupled receptor</keyword>
<dbReference type="PROSITE" id="PS50262">
    <property type="entry name" value="G_PROTEIN_RECEP_F1_2"/>
    <property type="match status" value="1"/>
</dbReference>
<feature type="transmembrane region" description="Helical" evidence="10">
    <location>
        <begin position="199"/>
        <end position="226"/>
    </location>
</feature>
<dbReference type="InterPro" id="IPR050516">
    <property type="entry name" value="Olfactory_GPCR"/>
</dbReference>
<keyword evidence="4" id="KW-0716">Sensory transduction</keyword>
<feature type="transmembrane region" description="Helical" evidence="10">
    <location>
        <begin position="139"/>
        <end position="162"/>
    </location>
</feature>
<keyword evidence="5 10" id="KW-1133">Transmembrane helix</keyword>
<keyword evidence="4" id="KW-0552">Olfaction</keyword>
<dbReference type="PANTHER" id="PTHR26452">
    <property type="entry name" value="OLFACTORY RECEPTOR"/>
    <property type="match status" value="1"/>
</dbReference>
<dbReference type="GO" id="GO:0004930">
    <property type="term" value="F:G protein-coupled receptor activity"/>
    <property type="evidence" value="ECO:0007669"/>
    <property type="project" value="UniProtKB-KW"/>
</dbReference>
<dbReference type="GO" id="GO:0005886">
    <property type="term" value="C:plasma membrane"/>
    <property type="evidence" value="ECO:0007669"/>
    <property type="project" value="UniProtKB-SubCell"/>
</dbReference>
<dbReference type="CDD" id="cd13954">
    <property type="entry name" value="7tmA_OR"/>
    <property type="match status" value="1"/>
</dbReference>
<dbReference type="FunFam" id="1.20.1070.10:FF:000268">
    <property type="entry name" value="Putative olfactory receptor 2I1"/>
    <property type="match status" value="1"/>
</dbReference>
<keyword evidence="8" id="KW-0675">Receptor</keyword>
<feature type="transmembrane region" description="Helical" evidence="10">
    <location>
        <begin position="273"/>
        <end position="292"/>
    </location>
</feature>
<comment type="subcellular location">
    <subcellularLocation>
        <location evidence="1">Cell membrane</location>
        <topology evidence="1">Multi-pass membrane protein</topology>
    </subcellularLocation>
</comment>
<keyword evidence="2" id="KW-1003">Cell membrane</keyword>
<dbReference type="Gene3D" id="1.20.1070.10">
    <property type="entry name" value="Rhodopsin 7-helix transmembrane proteins"/>
    <property type="match status" value="1"/>
</dbReference>
<feature type="transmembrane region" description="Helical" evidence="10">
    <location>
        <begin position="101"/>
        <end position="119"/>
    </location>
</feature>
<dbReference type="GO" id="GO:0004984">
    <property type="term" value="F:olfactory receptor activity"/>
    <property type="evidence" value="ECO:0007669"/>
    <property type="project" value="InterPro"/>
</dbReference>
<evidence type="ECO:0000256" key="10">
    <source>
        <dbReference type="SAM" id="Phobius"/>
    </source>
</evidence>
<dbReference type="SUPFAM" id="SSF81321">
    <property type="entry name" value="Family A G protein-coupled receptor-like"/>
    <property type="match status" value="1"/>
</dbReference>
<evidence type="ECO:0000256" key="6">
    <source>
        <dbReference type="ARBA" id="ARBA00023040"/>
    </source>
</evidence>
<dbReference type="InterPro" id="IPR000725">
    <property type="entry name" value="Olfact_rcpt"/>
</dbReference>
<keyword evidence="7 10" id="KW-0472">Membrane</keyword>
<keyword evidence="3 10" id="KW-0812">Transmembrane</keyword>
<comment type="caution">
    <text evidence="12">The sequence shown here is derived from an EMBL/GenBank/DDBJ whole genome shotgun (WGS) entry which is preliminary data.</text>
</comment>
<name>A0AAV6ZZ24_ENGPU</name>
<evidence type="ECO:0000256" key="1">
    <source>
        <dbReference type="ARBA" id="ARBA00004651"/>
    </source>
</evidence>
<protein>
    <recommendedName>
        <fullName evidence="11">G-protein coupled receptors family 1 profile domain-containing protein</fullName>
    </recommendedName>
</protein>
<evidence type="ECO:0000313" key="12">
    <source>
        <dbReference type="EMBL" id="KAG8552809.1"/>
    </source>
</evidence>
<dbReference type="Proteomes" id="UP000824782">
    <property type="component" value="Unassembled WGS sequence"/>
</dbReference>
<evidence type="ECO:0000313" key="13">
    <source>
        <dbReference type="Proteomes" id="UP000824782"/>
    </source>
</evidence>
<feature type="transmembrane region" description="Helical" evidence="10">
    <location>
        <begin position="60"/>
        <end position="81"/>
    </location>
</feature>
<dbReference type="Pfam" id="PF13853">
    <property type="entry name" value="7tm_4"/>
    <property type="match status" value="1"/>
</dbReference>
<evidence type="ECO:0000256" key="4">
    <source>
        <dbReference type="ARBA" id="ARBA00022725"/>
    </source>
</evidence>
<evidence type="ECO:0000256" key="2">
    <source>
        <dbReference type="ARBA" id="ARBA00022475"/>
    </source>
</evidence>
<dbReference type="EMBL" id="WNYA01000010">
    <property type="protein sequence ID" value="KAG8552809.1"/>
    <property type="molecule type" value="Genomic_DNA"/>
</dbReference>
<evidence type="ECO:0000259" key="11">
    <source>
        <dbReference type="PROSITE" id="PS50262"/>
    </source>
</evidence>
<evidence type="ECO:0000256" key="9">
    <source>
        <dbReference type="ARBA" id="ARBA00023224"/>
    </source>
</evidence>
<evidence type="ECO:0000256" key="8">
    <source>
        <dbReference type="ARBA" id="ARBA00023170"/>
    </source>
</evidence>
<keyword evidence="13" id="KW-1185">Reference proteome</keyword>
<dbReference type="InterPro" id="IPR017452">
    <property type="entry name" value="GPCR_Rhodpsn_7TM"/>
</dbReference>
<evidence type="ECO:0000256" key="3">
    <source>
        <dbReference type="ARBA" id="ARBA00022692"/>
    </source>
</evidence>
<feature type="transmembrane region" description="Helical" evidence="10">
    <location>
        <begin position="26"/>
        <end position="48"/>
    </location>
</feature>